<evidence type="ECO:0000313" key="3">
    <source>
        <dbReference type="Proteomes" id="UP000017175"/>
    </source>
</evidence>
<reference evidence="2 3" key="1">
    <citation type="journal article" date="2012" name="J. Bacteriol.">
        <title>Draft genome sequence of the cyanide-utilizing bacterium Pseudomonas fluorescens strain NCIMB 11764.</title>
        <authorList>
            <person name="Vilo C.A."/>
            <person name="Benedik M.J."/>
            <person name="Kunz D.A."/>
            <person name="Dong Q."/>
        </authorList>
    </citation>
    <scope>NUCLEOTIDE SEQUENCE [LARGE SCALE GENOMIC DNA]</scope>
    <source>
        <strain evidence="2 3">NCIMB 11764</strain>
    </source>
</reference>
<evidence type="ECO:0000313" key="2">
    <source>
        <dbReference type="EMBL" id="AKV08149.1"/>
    </source>
</evidence>
<dbReference type="SUPFAM" id="SSF56436">
    <property type="entry name" value="C-type lectin-like"/>
    <property type="match status" value="1"/>
</dbReference>
<dbReference type="AlphaFoldDB" id="A0A0K1QQV2"/>
<protein>
    <recommendedName>
        <fullName evidence="1">Sulfatase-modifying factor enzyme-like domain-containing protein</fullName>
    </recommendedName>
</protein>
<name>A0A0K1QQV2_PSEFL</name>
<dbReference type="RefSeq" id="WP_017337981.1">
    <property type="nucleotide sequence ID" value="NZ_CP010945.1"/>
</dbReference>
<feature type="domain" description="Sulfatase-modifying factor enzyme-like" evidence="1">
    <location>
        <begin position="66"/>
        <end position="324"/>
    </location>
</feature>
<dbReference type="Pfam" id="PF03781">
    <property type="entry name" value="FGE-sulfatase"/>
    <property type="match status" value="1"/>
</dbReference>
<organism evidence="2 3">
    <name type="scientific">Pseudomonas fluorescens NCIMB 11764</name>
    <dbReference type="NCBI Taxonomy" id="1221522"/>
    <lineage>
        <taxon>Bacteria</taxon>
        <taxon>Pseudomonadati</taxon>
        <taxon>Pseudomonadota</taxon>
        <taxon>Gammaproteobacteria</taxon>
        <taxon>Pseudomonadales</taxon>
        <taxon>Pseudomonadaceae</taxon>
        <taxon>Pseudomonas</taxon>
    </lineage>
</organism>
<gene>
    <name evidence="2" type="ORF">B723_17755</name>
</gene>
<dbReference type="PANTHER" id="PTHR23150:SF19">
    <property type="entry name" value="FORMYLGLYCINE-GENERATING ENZYME"/>
    <property type="match status" value="1"/>
</dbReference>
<sequence>MLRQLVLALPAMMFLVGCEAESGPLPTSKSLAPEKVSTIAATIAKKYPDLSSELRGKVLNTVVQSIDNMVFVEGGQFDMGDFGWICEYDEKDVCTWPCGQDPEQMCNISPDGDDDFVHPVKLSGYYLSKLQTTLEQFDLFFVANGKPLFDTKYRNREDLKDTLYNPTLPAPTQSWQEAKDYCQWIGKLSGYPVELPTEAQWEYAARSRGDHVLFPTDTGSLSYGKNFPMVSETATFSVKRFTPNPLGLYDMSGNATDWVNDWYGKDYYQHSPLENPKGPDTGTKRIKRGSNYSEAPLFAAPIVRRWAEEPIQDGHYQGNSFRCAIQSDQPL</sequence>
<dbReference type="InterPro" id="IPR051043">
    <property type="entry name" value="Sulfatase_Mod_Factor_Kinase"/>
</dbReference>
<dbReference type="InterPro" id="IPR042095">
    <property type="entry name" value="SUMF_sf"/>
</dbReference>
<accession>A0A0K1QQV2</accession>
<dbReference type="Gene3D" id="3.90.1580.10">
    <property type="entry name" value="paralog of FGE (formylglycine-generating enzyme)"/>
    <property type="match status" value="1"/>
</dbReference>
<dbReference type="Proteomes" id="UP000017175">
    <property type="component" value="Chromosome"/>
</dbReference>
<proteinExistence type="predicted"/>
<evidence type="ECO:0000259" key="1">
    <source>
        <dbReference type="Pfam" id="PF03781"/>
    </source>
</evidence>
<dbReference type="eggNOG" id="COG1262">
    <property type="taxonomic scope" value="Bacteria"/>
</dbReference>
<dbReference type="InterPro" id="IPR005532">
    <property type="entry name" value="SUMF_dom"/>
</dbReference>
<dbReference type="InterPro" id="IPR016187">
    <property type="entry name" value="CTDL_fold"/>
</dbReference>
<dbReference type="PANTHER" id="PTHR23150">
    <property type="entry name" value="SULFATASE MODIFYING FACTOR 1, 2"/>
    <property type="match status" value="1"/>
</dbReference>
<dbReference type="PROSITE" id="PS51257">
    <property type="entry name" value="PROKAR_LIPOPROTEIN"/>
    <property type="match status" value="1"/>
</dbReference>
<dbReference type="EMBL" id="CP010945">
    <property type="protein sequence ID" value="AKV08149.1"/>
    <property type="molecule type" value="Genomic_DNA"/>
</dbReference>
<dbReference type="GO" id="GO:0120147">
    <property type="term" value="F:formylglycine-generating oxidase activity"/>
    <property type="evidence" value="ECO:0007669"/>
    <property type="project" value="TreeGrafter"/>
</dbReference>